<name>A0ABN7WJI7_GIGMA</name>
<comment type="caution">
    <text evidence="1">The sequence shown here is derived from an EMBL/GenBank/DDBJ whole genome shotgun (WGS) entry which is preliminary data.</text>
</comment>
<sequence length="58" mass="6944">NKRQVVFYKSKISQKWDLAEFLKTIELDEHKNTIFLVQVSGNHWAMFVLVEEDFSKLD</sequence>
<proteinExistence type="predicted"/>
<organism evidence="1 2">
    <name type="scientific">Gigaspora margarita</name>
    <dbReference type="NCBI Taxonomy" id="4874"/>
    <lineage>
        <taxon>Eukaryota</taxon>
        <taxon>Fungi</taxon>
        <taxon>Fungi incertae sedis</taxon>
        <taxon>Mucoromycota</taxon>
        <taxon>Glomeromycotina</taxon>
        <taxon>Glomeromycetes</taxon>
        <taxon>Diversisporales</taxon>
        <taxon>Gigasporaceae</taxon>
        <taxon>Gigaspora</taxon>
    </lineage>
</organism>
<evidence type="ECO:0000313" key="1">
    <source>
        <dbReference type="EMBL" id="CAG8833546.1"/>
    </source>
</evidence>
<gene>
    <name evidence="1" type="ORF">GMARGA_LOCUS31611</name>
</gene>
<reference evidence="1 2" key="1">
    <citation type="submission" date="2021-06" db="EMBL/GenBank/DDBJ databases">
        <authorList>
            <person name="Kallberg Y."/>
            <person name="Tangrot J."/>
            <person name="Rosling A."/>
        </authorList>
    </citation>
    <scope>NUCLEOTIDE SEQUENCE [LARGE SCALE GENOMIC DNA]</scope>
    <source>
        <strain evidence="1 2">120-4 pot B 10/14</strain>
    </source>
</reference>
<dbReference type="Proteomes" id="UP000789901">
    <property type="component" value="Unassembled WGS sequence"/>
</dbReference>
<protein>
    <submittedName>
        <fullName evidence="1">38168_t:CDS:1</fullName>
    </submittedName>
</protein>
<dbReference type="EMBL" id="CAJVQB010047615">
    <property type="protein sequence ID" value="CAG8833546.1"/>
    <property type="molecule type" value="Genomic_DNA"/>
</dbReference>
<feature type="non-terminal residue" evidence="1">
    <location>
        <position position="1"/>
    </location>
</feature>
<evidence type="ECO:0000313" key="2">
    <source>
        <dbReference type="Proteomes" id="UP000789901"/>
    </source>
</evidence>
<keyword evidence="2" id="KW-1185">Reference proteome</keyword>
<accession>A0ABN7WJI7</accession>